<dbReference type="Pfam" id="PF20797">
    <property type="entry name" value="HepT-like_2"/>
    <property type="match status" value="1"/>
</dbReference>
<gene>
    <name evidence="2" type="ORF">L3556_02205</name>
</gene>
<organism evidence="2 3">
    <name type="scientific">Candidatus Synechococcus calcipolaris G9</name>
    <dbReference type="NCBI Taxonomy" id="1497997"/>
    <lineage>
        <taxon>Bacteria</taxon>
        <taxon>Bacillati</taxon>
        <taxon>Cyanobacteriota</taxon>
        <taxon>Cyanophyceae</taxon>
        <taxon>Synechococcales</taxon>
        <taxon>Synechococcaceae</taxon>
        <taxon>Synechococcus</taxon>
    </lineage>
</organism>
<protein>
    <recommendedName>
        <fullName evidence="1">HepT-like domain-containing protein</fullName>
    </recommendedName>
</protein>
<dbReference type="RefSeq" id="WP_277865668.1">
    <property type="nucleotide sequence ID" value="NZ_JAKKUT010000001.1"/>
</dbReference>
<evidence type="ECO:0000313" key="2">
    <source>
        <dbReference type="EMBL" id="MDG2989753.1"/>
    </source>
</evidence>
<reference evidence="2" key="1">
    <citation type="journal article" date="2022" name="Genome Biol. Evol.">
        <title>A New Gene Family Diagnostic for Intracellular Biomineralization of Amorphous Ca Carbonates by Cyanobacteria.</title>
        <authorList>
            <person name="Benzerara K."/>
            <person name="Duprat E."/>
            <person name="Bitard-Feildel T."/>
            <person name="Caumes G."/>
            <person name="Cassier-Chauvat C."/>
            <person name="Chauvat F."/>
            <person name="Dezi M."/>
            <person name="Diop S.I."/>
            <person name="Gaschignard G."/>
            <person name="Gorgen S."/>
            <person name="Gugger M."/>
            <person name="Lopez-Garcia P."/>
            <person name="Millet M."/>
            <person name="Skouri-Panet F."/>
            <person name="Moreira D."/>
            <person name="Callebaut I."/>
        </authorList>
    </citation>
    <scope>NUCLEOTIDE SEQUENCE</scope>
    <source>
        <strain evidence="2">G9</strain>
    </source>
</reference>
<evidence type="ECO:0000259" key="1">
    <source>
        <dbReference type="Pfam" id="PF20797"/>
    </source>
</evidence>
<comment type="caution">
    <text evidence="2">The sequence shown here is derived from an EMBL/GenBank/DDBJ whole genome shotgun (WGS) entry which is preliminary data.</text>
</comment>
<dbReference type="Proteomes" id="UP001154265">
    <property type="component" value="Unassembled WGS sequence"/>
</dbReference>
<name>A0ABT6EVD3_9SYNE</name>
<reference evidence="2" key="2">
    <citation type="submission" date="2022-01" db="EMBL/GenBank/DDBJ databases">
        <authorList>
            <person name="Zivanovic Y."/>
            <person name="Moreira D."/>
            <person name="Lopez-Garcia P."/>
        </authorList>
    </citation>
    <scope>NUCLEOTIDE SEQUENCE</scope>
    <source>
        <strain evidence="2">G9</strain>
    </source>
</reference>
<feature type="domain" description="HepT-like" evidence="1">
    <location>
        <begin position="48"/>
        <end position="154"/>
    </location>
</feature>
<evidence type="ECO:0000313" key="3">
    <source>
        <dbReference type="Proteomes" id="UP001154265"/>
    </source>
</evidence>
<proteinExistence type="predicted"/>
<accession>A0ABT6EVD3</accession>
<dbReference type="InterPro" id="IPR048769">
    <property type="entry name" value="HepT-like_dom"/>
</dbReference>
<keyword evidence="3" id="KW-1185">Reference proteome</keyword>
<dbReference type="EMBL" id="JAKKUT010000001">
    <property type="protein sequence ID" value="MDG2989753.1"/>
    <property type="molecule type" value="Genomic_DNA"/>
</dbReference>
<sequence length="163" mass="19707">MVNEDILLLVGEINKSLEVLNDINALYDNYAAIFSQKDQRDIRDAVLLADILCNTYTCIETLLLRISRLFENHLDSEQWHKELLRKMHIEIPGIRKAVLSQETYELLDELRRFQHFKRYYYDFKYDWSRLDFLRNVYERVFPLVKNDMEEYVTFLMGQAQVKE</sequence>